<dbReference type="Pfam" id="PF05380">
    <property type="entry name" value="Peptidase_A17"/>
    <property type="match status" value="1"/>
</dbReference>
<dbReference type="SUPFAM" id="SSF53098">
    <property type="entry name" value="Ribonuclease H-like"/>
    <property type="match status" value="1"/>
</dbReference>
<dbReference type="Gene3D" id="3.30.70.270">
    <property type="match status" value="1"/>
</dbReference>
<dbReference type="GO" id="GO:0042575">
    <property type="term" value="C:DNA polymerase complex"/>
    <property type="evidence" value="ECO:0007669"/>
    <property type="project" value="UniProtKB-ARBA"/>
</dbReference>
<dbReference type="InterPro" id="IPR001584">
    <property type="entry name" value="Integrase_cat-core"/>
</dbReference>
<evidence type="ECO:0000313" key="3">
    <source>
        <dbReference type="EMBL" id="JAI56762.1"/>
    </source>
</evidence>
<dbReference type="PANTHER" id="PTHR47331">
    <property type="entry name" value="PHD-TYPE DOMAIN-CONTAINING PROTEIN"/>
    <property type="match status" value="1"/>
</dbReference>
<sequence>MSDTGEINAVDGLREGEDEQVDRDQTCIEEVSVRERVPTDKGREYQVSVTKGRAESCKRKWSSVTSKIKKGLKIVISPFELEPMSSEVIEAFHQYYVEYTKLVELEPEKSEELNEELEHNQRVHHEILESIECKRKELKNDRGSICSSKRSRHSRVSSTSSRSSAQRKQEAAAKVARLRKEMEYHDSLAEAEVRLARDQAMFAKKKKERDLAVASAELNALSLVEEEVKMLPGNDESVEKQSYLQQYIESQNEMKAQAIANQQSDNAMPHKYVTFHDPQEPSSCNRDNELMTNEVDGQIFSEPQVINLNPTAQSLVPSSRRHTHNVNMPNNVRQNHQSFSHPGGTFAINIPDPKWSLPPIEPKTFDGEPMEFPSWLKNFETYVESKTSIGKERLAYLDRYTTGEAKDAIKMLMHFNSDADYVQAKKILSDRFGNKSIIADAYTKKLMNWLPISPHNGPALTAFSDFLKCCLAAMKHTSYLSFLNDPREQRKVLAKLPEHIVHDWRKQAMIYLDTNSNNNTPSSDEEHHPPFEVLCEFVQKEAKGASNPFFSWNSVSREVNDWIKTHTRATNWKPRESNIMTKNRGSRTFMAKAIEEKPMWSFQSKVNVQANKQYPKDLERKGRFCHYCTKDHDLDDCKEFAKLDGNTRYKFAKDKWLCTGCLKMGHKGRDCRRRKVCKVCQRYHPTALHNDDMTRTESQRVPPQATQPKDDKPTVVANKVKVTESVTHDMHTMIVPVWLHHVSNEENKVLVYALLDEQSDASFIKESTLNKLGVSGPSVSLNIHTISGKQITDSIKIHGLKVRGYNEEVEISIPSAYSTENISAGRSQIPRPETACDWPHLKAISDKLMKYDPNVDIGLLIGLDCAEAIMAEEQIAGDSKKHPYARRTELGWGIIGRISPHSSPVEDTVVVYRTVTQEVEINEEKRVNFLVVPTKTKEMINPSQVRDMFELDFSDRKSADTPLSYEDKRFMSKMKEGVHQLKDGHYELPLPLKDDNVKLPNNKVLAEQRLKKLRAKLEKDNQHKGDYKVFMDDMITKGYAEVVPTKDLVRNDGKVWYIPHHGVYHPRKPKKLRVVFDCSANYRNQSLNSHLLQGPDLTNKLIGVLCRFRQESIALVCDIEAMYHQVKVNPEHRDMLRFLWWENGDLNNEIAEYRMTAHLFGATSSPSVANFALKKAADDYGCGSDAAKFVRNNFYVDDGLKSVATMEEAVTLIQQSKELCYKGGFNLHKFLSNNKDVLAAISPHERADGIKSLDFSKNEDTLPIERTLGVEWCIESDTFQFRIKLKDKPLTRRGILSTVSSIYDPLGLVSPLILTGKQILQELCKNAVEWDDEVPDYVKTKWIKWKDELHKLDQLKVPRCYKPDDFGEVEKVELHHFSDACQEGYGQCSYIRLISKTGQIHCALVMAKSRVTPLKTMTIPRLELAAAVVSVRIHKLLKGELEYNNVEEVFWTDSKVVLGYIANEAKRFHVYVANRVETIRDHTSPDQWKFVETQYNPADHASRGMTADELCNSKIWWNGPEFLWQHSKMDDHSQYKVINENDPEVKKVVCHAVGTQQPTDILERLEYFSDWFKAKRAVAVCLKLLNSFRGKGDGTTTVKRNTYKPVNVAEVSEAENVIIKQLQAKAFQKEINVLKSSANHNSLIKGDNGKGTKVIDKTSSLYKLDPFIDKNGIMRVGGRLRLSNLTDESKHPVILPKTSHITQLIICHHHKRTNHQGRGITLNEIRSCGYWIVGGSSLVSRHISKCIICRKVRSTTQGQKMADLPIDRLEPSPPFTYSAVDFFGPFYVKEGRKELKRYGVLFTCMACRAVHIETANSMDTSSFLSAYRRFVGRRGPIRQLRCDQGTNFVGAKSEYEKCLKELNNNKVRQELMKDQCDWIVFNMNAPSSSHMGGVWERQIRTVRNVLSVLLDQHGTQLDDQDLRTFLVEAENIVNGRPLTVDHLNSPESPTPLTPNNLLTMKTKVVLPPPSIFIKKDLYCIKRWRRAQYLANWFWSRWKKEYVQFLQLRNKWTTPKRNLSVNDIVIIKDQNLARNQWKLGRVTEVSPDHDGLVRKVKVLVSDCNLDNQGRHTKANRTIIERPIHSLVLLLEGNA</sequence>
<dbReference type="Gene3D" id="3.10.10.10">
    <property type="entry name" value="HIV Type 1 Reverse Transcriptase, subunit A, domain 1"/>
    <property type="match status" value="1"/>
</dbReference>
<evidence type="ECO:0000256" key="1">
    <source>
        <dbReference type="SAM" id="MobiDB-lite"/>
    </source>
</evidence>
<reference evidence="3" key="1">
    <citation type="submission" date="2015-09" db="EMBL/GenBank/DDBJ databases">
        <title>Scylla olivacea transcriptome.</title>
        <authorList>
            <person name="Ikhwanuddin M."/>
        </authorList>
    </citation>
    <scope>NUCLEOTIDE SEQUENCE</scope>
</reference>
<accession>A0A0P4VX58</accession>
<dbReference type="PANTHER" id="PTHR47331:SF5">
    <property type="entry name" value="RIBONUCLEASE H"/>
    <property type="match status" value="1"/>
</dbReference>
<feature type="region of interest" description="Disordered" evidence="1">
    <location>
        <begin position="691"/>
        <end position="714"/>
    </location>
</feature>
<feature type="region of interest" description="Disordered" evidence="1">
    <location>
        <begin position="1"/>
        <end position="29"/>
    </location>
</feature>
<dbReference type="EMBL" id="GDRN01111556">
    <property type="protein sequence ID" value="JAI56762.1"/>
    <property type="molecule type" value="Transcribed_RNA"/>
</dbReference>
<evidence type="ECO:0000259" key="2">
    <source>
        <dbReference type="PROSITE" id="PS50994"/>
    </source>
</evidence>
<proteinExistence type="predicted"/>
<dbReference type="InterPro" id="IPR043128">
    <property type="entry name" value="Rev_trsase/Diguanyl_cyclase"/>
</dbReference>
<dbReference type="Gene3D" id="3.30.420.10">
    <property type="entry name" value="Ribonuclease H-like superfamily/Ribonuclease H"/>
    <property type="match status" value="1"/>
</dbReference>
<name>A0A0P4VX58_SCYOL</name>
<protein>
    <recommendedName>
        <fullName evidence="2">Integrase catalytic domain-containing protein</fullName>
    </recommendedName>
</protein>
<organism evidence="3">
    <name type="scientific">Scylla olivacea</name>
    <name type="common">Orange mud crab</name>
    <name type="synonym">Cancer olivacea</name>
    <dbReference type="NCBI Taxonomy" id="85551"/>
    <lineage>
        <taxon>Eukaryota</taxon>
        <taxon>Metazoa</taxon>
        <taxon>Ecdysozoa</taxon>
        <taxon>Arthropoda</taxon>
        <taxon>Crustacea</taxon>
        <taxon>Multicrustacea</taxon>
        <taxon>Malacostraca</taxon>
        <taxon>Eumalacostraca</taxon>
        <taxon>Eucarida</taxon>
        <taxon>Decapoda</taxon>
        <taxon>Pleocyemata</taxon>
        <taxon>Brachyura</taxon>
        <taxon>Eubrachyura</taxon>
        <taxon>Portunoidea</taxon>
        <taxon>Portunidae</taxon>
        <taxon>Portuninae</taxon>
        <taxon>Scylla</taxon>
    </lineage>
</organism>
<dbReference type="PROSITE" id="PS50994">
    <property type="entry name" value="INTEGRASE"/>
    <property type="match status" value="1"/>
</dbReference>
<dbReference type="InterPro" id="IPR036397">
    <property type="entry name" value="RNaseH_sf"/>
</dbReference>
<dbReference type="InterPro" id="IPR043502">
    <property type="entry name" value="DNA/RNA_pol_sf"/>
</dbReference>
<dbReference type="GO" id="GO:0015074">
    <property type="term" value="P:DNA integration"/>
    <property type="evidence" value="ECO:0007669"/>
    <property type="project" value="InterPro"/>
</dbReference>
<dbReference type="GO" id="GO:0003676">
    <property type="term" value="F:nucleic acid binding"/>
    <property type="evidence" value="ECO:0007669"/>
    <property type="project" value="InterPro"/>
</dbReference>
<dbReference type="SUPFAM" id="SSF56672">
    <property type="entry name" value="DNA/RNA polymerases"/>
    <property type="match status" value="1"/>
</dbReference>
<dbReference type="CDD" id="cd01644">
    <property type="entry name" value="RT_pepA17"/>
    <property type="match status" value="1"/>
</dbReference>
<dbReference type="InterPro" id="IPR008042">
    <property type="entry name" value="Retrotrans_Pao"/>
</dbReference>
<feature type="domain" description="Integrase catalytic" evidence="2">
    <location>
        <begin position="1769"/>
        <end position="1957"/>
    </location>
</feature>
<dbReference type="InterPro" id="IPR040676">
    <property type="entry name" value="DUF5641"/>
</dbReference>
<dbReference type="Pfam" id="PF03564">
    <property type="entry name" value="DUF1759"/>
    <property type="match status" value="1"/>
</dbReference>
<dbReference type="Pfam" id="PF18701">
    <property type="entry name" value="DUF5641"/>
    <property type="match status" value="1"/>
</dbReference>
<dbReference type="InterPro" id="IPR012337">
    <property type="entry name" value="RNaseH-like_sf"/>
</dbReference>
<dbReference type="InterPro" id="IPR005312">
    <property type="entry name" value="DUF1759"/>
</dbReference>
<dbReference type="GO" id="GO:0071897">
    <property type="term" value="P:DNA biosynthetic process"/>
    <property type="evidence" value="ECO:0007669"/>
    <property type="project" value="UniProtKB-ARBA"/>
</dbReference>
<feature type="region of interest" description="Disordered" evidence="1">
    <location>
        <begin position="142"/>
        <end position="171"/>
    </location>
</feature>